<protein>
    <submittedName>
        <fullName evidence="1">Uncharacterized protein</fullName>
    </submittedName>
</protein>
<keyword evidence="2" id="KW-1185">Reference proteome</keyword>
<dbReference type="Proteomes" id="UP000545037">
    <property type="component" value="Unassembled WGS sequence"/>
</dbReference>
<dbReference type="AlphaFoldDB" id="A0A7W9CHC8"/>
<sequence length="78" mass="8594">MNQRSDRWLRRLNLYLGLLIRPFVPTNALGTIAPNHAVMPWGGERVLARLRARSSSPSGRTIGVRFPGHSICGALLCA</sequence>
<dbReference type="EMBL" id="JACHOR010000002">
    <property type="protein sequence ID" value="MBB5745672.1"/>
    <property type="molecule type" value="Genomic_DNA"/>
</dbReference>
<organism evidence="1 2">
    <name type="scientific">Brevundimonas variabilis</name>
    <dbReference type="NCBI Taxonomy" id="74312"/>
    <lineage>
        <taxon>Bacteria</taxon>
        <taxon>Pseudomonadati</taxon>
        <taxon>Pseudomonadota</taxon>
        <taxon>Alphaproteobacteria</taxon>
        <taxon>Caulobacterales</taxon>
        <taxon>Caulobacteraceae</taxon>
        <taxon>Brevundimonas</taxon>
    </lineage>
</organism>
<evidence type="ECO:0000313" key="1">
    <source>
        <dbReference type="EMBL" id="MBB5745672.1"/>
    </source>
</evidence>
<name>A0A7W9CHC8_9CAUL</name>
<reference evidence="1 2" key="1">
    <citation type="submission" date="2020-08" db="EMBL/GenBank/DDBJ databases">
        <title>Genomic Encyclopedia of Type Strains, Phase IV (KMG-IV): sequencing the most valuable type-strain genomes for metagenomic binning, comparative biology and taxonomic classification.</title>
        <authorList>
            <person name="Goeker M."/>
        </authorList>
    </citation>
    <scope>NUCLEOTIDE SEQUENCE [LARGE SCALE GENOMIC DNA]</scope>
    <source>
        <strain evidence="1 2">DSM 4737</strain>
    </source>
</reference>
<gene>
    <name evidence="1" type="ORF">GGR13_001256</name>
</gene>
<evidence type="ECO:0000313" key="2">
    <source>
        <dbReference type="Proteomes" id="UP000545037"/>
    </source>
</evidence>
<dbReference type="RefSeq" id="WP_183212643.1">
    <property type="nucleotide sequence ID" value="NZ_JACHOR010000002.1"/>
</dbReference>
<comment type="caution">
    <text evidence="1">The sequence shown here is derived from an EMBL/GenBank/DDBJ whole genome shotgun (WGS) entry which is preliminary data.</text>
</comment>
<accession>A0A7W9CHC8</accession>
<proteinExistence type="predicted"/>